<evidence type="ECO:0000313" key="13">
    <source>
        <dbReference type="EMBL" id="KHT61790.1"/>
    </source>
</evidence>
<comment type="catalytic activity">
    <reaction evidence="8 11">
        <text>an N-terminal (5-L-glutamyl)-[peptide] + an alpha-amino acid = 5-L-glutamyl amino acid + an N-terminal L-alpha-aminoacyl-[peptide]</text>
        <dbReference type="Rhea" id="RHEA:23904"/>
        <dbReference type="Rhea" id="RHEA-COMP:9780"/>
        <dbReference type="Rhea" id="RHEA-COMP:9795"/>
        <dbReference type="ChEBI" id="CHEBI:77644"/>
        <dbReference type="ChEBI" id="CHEBI:78597"/>
        <dbReference type="ChEBI" id="CHEBI:78599"/>
        <dbReference type="ChEBI" id="CHEBI:78608"/>
        <dbReference type="EC" id="2.3.2.2"/>
    </reaction>
</comment>
<comment type="pathway">
    <text evidence="11">Sulfur metabolism; glutathione metabolism.</text>
</comment>
<dbReference type="Pfam" id="PF01019">
    <property type="entry name" value="G_glu_transpept"/>
    <property type="match status" value="1"/>
</dbReference>
<dbReference type="EC" id="2.3.2.2" evidence="11"/>
<evidence type="ECO:0000256" key="6">
    <source>
        <dbReference type="ARBA" id="ARBA00023145"/>
    </source>
</evidence>
<feature type="binding site" evidence="10">
    <location>
        <begin position="474"/>
        <end position="475"/>
    </location>
    <ligand>
        <name>L-glutamate</name>
        <dbReference type="ChEBI" id="CHEBI:29985"/>
    </ligand>
</feature>
<keyword evidence="4 11" id="KW-0808">Transferase</keyword>
<feature type="chain" id="PRO_5002128166" description="Glutathione hydrolase proenzyme" evidence="12">
    <location>
        <begin position="26"/>
        <end position="589"/>
    </location>
</feature>
<dbReference type="Gene3D" id="3.60.20.40">
    <property type="match status" value="1"/>
</dbReference>
<keyword evidence="7 11" id="KW-0012">Acyltransferase</keyword>
<dbReference type="AlphaFoldDB" id="A0A0B9GA66"/>
<dbReference type="InterPro" id="IPR043138">
    <property type="entry name" value="GGT_lsub"/>
</dbReference>
<evidence type="ECO:0000256" key="4">
    <source>
        <dbReference type="ARBA" id="ARBA00022679"/>
    </source>
</evidence>
<evidence type="ECO:0000256" key="12">
    <source>
        <dbReference type="SAM" id="SignalP"/>
    </source>
</evidence>
<dbReference type="InterPro" id="IPR051792">
    <property type="entry name" value="GGT_bact"/>
</dbReference>
<evidence type="ECO:0000256" key="1">
    <source>
        <dbReference type="ARBA" id="ARBA00001049"/>
    </source>
</evidence>
<gene>
    <name evidence="13" type="ORF">RJ45_20985</name>
</gene>
<dbReference type="GO" id="GO:0036374">
    <property type="term" value="F:glutathione hydrolase activity"/>
    <property type="evidence" value="ECO:0007669"/>
    <property type="project" value="UniProtKB-UniRule"/>
</dbReference>
<organism evidence="13 14">
    <name type="scientific">Photobacterium gaetbulicola</name>
    <dbReference type="NCBI Taxonomy" id="1295392"/>
    <lineage>
        <taxon>Bacteria</taxon>
        <taxon>Pseudomonadati</taxon>
        <taxon>Pseudomonadota</taxon>
        <taxon>Gammaproteobacteria</taxon>
        <taxon>Vibrionales</taxon>
        <taxon>Vibrionaceae</taxon>
        <taxon>Photobacterium</taxon>
    </lineage>
</organism>
<name>A0A0B9GA66_9GAMM</name>
<dbReference type="UniPathway" id="UPA00204"/>
<comment type="subunit">
    <text evidence="11">This enzyme consists of two polypeptide chains, which are synthesized in precursor form from a single polypeptide.</text>
</comment>
<dbReference type="RefSeq" id="WP_039466978.1">
    <property type="nucleotide sequence ID" value="NZ_JWLZ01000193.1"/>
</dbReference>
<evidence type="ECO:0000256" key="8">
    <source>
        <dbReference type="ARBA" id="ARBA00047417"/>
    </source>
</evidence>
<evidence type="ECO:0000256" key="5">
    <source>
        <dbReference type="ARBA" id="ARBA00022801"/>
    </source>
</evidence>
<feature type="binding site" evidence="10">
    <location>
        <position position="496"/>
    </location>
    <ligand>
        <name>L-glutamate</name>
        <dbReference type="ChEBI" id="CHEBI:29985"/>
    </ligand>
</feature>
<dbReference type="GO" id="GO:0006750">
    <property type="term" value="P:glutathione biosynthetic process"/>
    <property type="evidence" value="ECO:0007669"/>
    <property type="project" value="UniProtKB-KW"/>
</dbReference>
<sequence length="589" mass="64040">MEWNHRQQVVLLSAWLLTLPVSTLAKSNQQSADRLAPEAATGLNEQQAVTGKDWMVASANPYASEAGASILRQGGNAIDAMVATQLVLGLTEPQSSGIGGGAFMVYWDQKKKALTTFDGRETAPFAVTPLLFQDEKGQPLTFFDAVVGGRSVGTPGTVRLMWYTHQRHGKLDWKKLFEPAIRLAKEGFIVSPRLAALVEKDQAHLQRFDNTKAYFFNEDGTAIQAGQTLKNPEYADTLRQIAERGASAFYTGEIAKDIVKAVRTAPGNPGVLSTMDLATYQVKERPAVCAPYRQYEVCGMGPPSSGALTLGQIMGMLGHYPLGELGPDNLTSWRLLGDASRLAFADRGRYMADSDYVPMPTKGLLAGDYLQQRAALLDSDKALAKAEAGLPPWDHALRYAMDESLELPSTSHFSIVDKGRNVISMTTTIENGFGSRVMVRGFLLNNELTDFSFRSHDNGKPIANRVEPGKRPRSSMAPTIVMQKGKPYLAIGSPGGSQIIGYVAKTLVAHLDWGMDLQQAINLPNMNNRFGPFELEAGTGAEQWAPKLENLGFKIQVKELNSGVQAIQIGNKSLIGAADPRREGKVIAQ</sequence>
<feature type="binding site" evidence="10">
    <location>
        <position position="450"/>
    </location>
    <ligand>
        <name>L-glutamate</name>
        <dbReference type="ChEBI" id="CHEBI:29985"/>
    </ligand>
</feature>
<dbReference type="NCBIfam" id="TIGR00066">
    <property type="entry name" value="g_glut_trans"/>
    <property type="match status" value="1"/>
</dbReference>
<dbReference type="EMBL" id="JWLZ01000193">
    <property type="protein sequence ID" value="KHT61790.1"/>
    <property type="molecule type" value="Genomic_DNA"/>
</dbReference>
<dbReference type="Proteomes" id="UP000031278">
    <property type="component" value="Unassembled WGS sequence"/>
</dbReference>
<dbReference type="InterPro" id="IPR043137">
    <property type="entry name" value="GGT_ssub_C"/>
</dbReference>
<dbReference type="Gene3D" id="1.10.246.130">
    <property type="match status" value="1"/>
</dbReference>
<feature type="active site" description="Nucleophile" evidence="9">
    <location>
        <position position="410"/>
    </location>
</feature>
<proteinExistence type="inferred from homology"/>
<dbReference type="SUPFAM" id="SSF56235">
    <property type="entry name" value="N-terminal nucleophile aminohydrolases (Ntn hydrolases)"/>
    <property type="match status" value="1"/>
</dbReference>
<dbReference type="EC" id="3.4.19.13" evidence="11"/>
<comment type="similarity">
    <text evidence="3 11">Belongs to the gamma-glutamyltransferase family.</text>
</comment>
<dbReference type="GO" id="GO:0103068">
    <property type="term" value="F:leukotriene C4 gamma-glutamyl transferase activity"/>
    <property type="evidence" value="ECO:0007669"/>
    <property type="project" value="UniProtKB-EC"/>
</dbReference>
<keyword evidence="12" id="KW-0732">Signal</keyword>
<reference evidence="13 14" key="1">
    <citation type="submission" date="2014-12" db="EMBL/GenBank/DDBJ databases">
        <title>Genome sequencing of Photobacterium gaetbulicola AD005a.</title>
        <authorList>
            <person name="Adrian T.G.S."/>
            <person name="Chan K.G."/>
        </authorList>
    </citation>
    <scope>NUCLEOTIDE SEQUENCE [LARGE SCALE GENOMIC DNA]</scope>
    <source>
        <strain evidence="13 14">AD005a</strain>
    </source>
</reference>
<keyword evidence="6 11" id="KW-0865">Zymogen</keyword>
<dbReference type="PRINTS" id="PR01210">
    <property type="entry name" value="GGTRANSPTASE"/>
</dbReference>
<dbReference type="PANTHER" id="PTHR43199:SF1">
    <property type="entry name" value="GLUTATHIONE HYDROLASE PROENZYME"/>
    <property type="match status" value="1"/>
</dbReference>
<evidence type="ECO:0000256" key="11">
    <source>
        <dbReference type="RuleBase" id="RU368036"/>
    </source>
</evidence>
<feature type="binding site" evidence="10">
    <location>
        <position position="120"/>
    </location>
    <ligand>
        <name>L-glutamate</name>
        <dbReference type="ChEBI" id="CHEBI:29985"/>
    </ligand>
</feature>
<feature type="signal peptide" evidence="12">
    <location>
        <begin position="1"/>
        <end position="25"/>
    </location>
</feature>
<comment type="catalytic activity">
    <reaction evidence="1 11">
        <text>an S-substituted glutathione + H2O = an S-substituted L-cysteinylglycine + L-glutamate</text>
        <dbReference type="Rhea" id="RHEA:59468"/>
        <dbReference type="ChEBI" id="CHEBI:15377"/>
        <dbReference type="ChEBI" id="CHEBI:29985"/>
        <dbReference type="ChEBI" id="CHEBI:90779"/>
        <dbReference type="ChEBI" id="CHEBI:143103"/>
        <dbReference type="EC" id="3.4.19.13"/>
    </reaction>
</comment>
<evidence type="ECO:0000256" key="10">
    <source>
        <dbReference type="PIRSR" id="PIRSR600101-2"/>
    </source>
</evidence>
<protein>
    <recommendedName>
        <fullName evidence="11">Glutathione hydrolase proenzyme</fullName>
        <ecNumber evidence="11">2.3.2.2</ecNumber>
        <ecNumber evidence="11">3.4.19.13</ecNumber>
    </recommendedName>
    <component>
        <recommendedName>
            <fullName evidence="11">Glutathione hydrolase large chain</fullName>
        </recommendedName>
    </component>
    <component>
        <recommendedName>
            <fullName evidence="11">Glutathione hydrolase small chain</fullName>
        </recommendedName>
    </component>
</protein>
<keyword evidence="11" id="KW-0317">Glutathione biosynthesis</keyword>
<dbReference type="PANTHER" id="PTHR43199">
    <property type="entry name" value="GLUTATHIONE HYDROLASE"/>
    <property type="match status" value="1"/>
</dbReference>
<accession>A0A0B9GA66</accession>
<evidence type="ECO:0000256" key="3">
    <source>
        <dbReference type="ARBA" id="ARBA00009381"/>
    </source>
</evidence>
<comment type="caution">
    <text evidence="13">The sequence shown here is derived from an EMBL/GenBank/DDBJ whole genome shotgun (WGS) entry which is preliminary data.</text>
</comment>
<comment type="PTM">
    <text evidence="11">Cleaved by autocatalysis into a large and a small subunit.</text>
</comment>
<keyword evidence="5 11" id="KW-0378">Hydrolase</keyword>
<evidence type="ECO:0000256" key="9">
    <source>
        <dbReference type="PIRSR" id="PIRSR600101-1"/>
    </source>
</evidence>
<evidence type="ECO:0000256" key="2">
    <source>
        <dbReference type="ARBA" id="ARBA00001089"/>
    </source>
</evidence>
<evidence type="ECO:0000256" key="7">
    <source>
        <dbReference type="ARBA" id="ARBA00023315"/>
    </source>
</evidence>
<dbReference type="InterPro" id="IPR000101">
    <property type="entry name" value="GGT_peptidase"/>
</dbReference>
<comment type="catalytic activity">
    <reaction evidence="2 11">
        <text>glutathione + H2O = L-cysteinylglycine + L-glutamate</text>
        <dbReference type="Rhea" id="RHEA:28807"/>
        <dbReference type="ChEBI" id="CHEBI:15377"/>
        <dbReference type="ChEBI" id="CHEBI:29985"/>
        <dbReference type="ChEBI" id="CHEBI:57925"/>
        <dbReference type="ChEBI" id="CHEBI:61694"/>
        <dbReference type="EC" id="3.4.19.13"/>
    </reaction>
</comment>
<dbReference type="GO" id="GO:0006751">
    <property type="term" value="P:glutathione catabolic process"/>
    <property type="evidence" value="ECO:0007669"/>
    <property type="project" value="UniProtKB-UniRule"/>
</dbReference>
<evidence type="ECO:0000313" key="14">
    <source>
        <dbReference type="Proteomes" id="UP000031278"/>
    </source>
</evidence>
<dbReference type="InterPro" id="IPR029055">
    <property type="entry name" value="Ntn_hydrolases_N"/>
</dbReference>